<evidence type="ECO:0000256" key="1">
    <source>
        <dbReference type="SAM" id="Phobius"/>
    </source>
</evidence>
<keyword evidence="1" id="KW-0812">Transmembrane</keyword>
<keyword evidence="1" id="KW-0472">Membrane</keyword>
<dbReference type="EMBL" id="BMAQ01000042">
    <property type="protein sequence ID" value="GFR39344.1"/>
    <property type="molecule type" value="Genomic_DNA"/>
</dbReference>
<keyword evidence="3" id="KW-1185">Reference proteome</keyword>
<evidence type="ECO:0000313" key="2">
    <source>
        <dbReference type="EMBL" id="GFR39344.1"/>
    </source>
</evidence>
<feature type="transmembrane region" description="Helical" evidence="1">
    <location>
        <begin position="49"/>
        <end position="71"/>
    </location>
</feature>
<comment type="caution">
    <text evidence="2">The sequence shown here is derived from an EMBL/GenBank/DDBJ whole genome shotgun (WGS) entry which is preliminary data.</text>
</comment>
<name>A0A916QGN8_9BACL</name>
<reference evidence="2" key="1">
    <citation type="submission" date="2020-08" db="EMBL/GenBank/DDBJ databases">
        <authorList>
            <person name="Uke A."/>
            <person name="Chhe C."/>
            <person name="Baramee S."/>
            <person name="Kosugi A."/>
        </authorList>
    </citation>
    <scope>NUCLEOTIDE SEQUENCE</scope>
    <source>
        <strain evidence="2">DA-C8</strain>
    </source>
</reference>
<dbReference type="AlphaFoldDB" id="A0A916QGN8"/>
<proteinExistence type="predicted"/>
<evidence type="ECO:0000313" key="3">
    <source>
        <dbReference type="Proteomes" id="UP000654993"/>
    </source>
</evidence>
<protein>
    <submittedName>
        <fullName evidence="2">Uncharacterized protein</fullName>
    </submittedName>
</protein>
<gene>
    <name evidence="2" type="ORF">PRECH8_26400</name>
</gene>
<accession>A0A916QGN8</accession>
<reference evidence="2" key="2">
    <citation type="journal article" date="2021" name="Data Brief">
        <title>Draft genome sequence data of the facultative, thermophilic, xylanolytic bacterium Paenibacillus sp. strain DA-C8.</title>
        <authorList>
            <person name="Chhe C."/>
            <person name="Uke A."/>
            <person name="Baramee S."/>
            <person name="Ungkulpasvich U."/>
            <person name="Tachaapaikoon C."/>
            <person name="Pason P."/>
            <person name="Waeonukul R."/>
            <person name="Ratanakhanokchai K."/>
            <person name="Kosugi A."/>
        </authorList>
    </citation>
    <scope>NUCLEOTIDE SEQUENCE</scope>
    <source>
        <strain evidence="2">DA-C8</strain>
    </source>
</reference>
<keyword evidence="1" id="KW-1133">Transmembrane helix</keyword>
<dbReference type="RefSeq" id="WP_200967542.1">
    <property type="nucleotide sequence ID" value="NZ_BMAQ01000042.1"/>
</dbReference>
<organism evidence="2 3">
    <name type="scientific">Insulibacter thermoxylanivorax</name>
    <dbReference type="NCBI Taxonomy" id="2749268"/>
    <lineage>
        <taxon>Bacteria</taxon>
        <taxon>Bacillati</taxon>
        <taxon>Bacillota</taxon>
        <taxon>Bacilli</taxon>
        <taxon>Bacillales</taxon>
        <taxon>Paenibacillaceae</taxon>
        <taxon>Insulibacter</taxon>
    </lineage>
</organism>
<sequence>MHVRFYGFVSLIVAGLLHTLERIAAKIATGISLIGIKGGIHLDTEYPGLFENFFVVIFLVIGIGLFIYDFIQHRTNIKRSTK</sequence>
<dbReference type="Proteomes" id="UP000654993">
    <property type="component" value="Unassembled WGS sequence"/>
</dbReference>